<dbReference type="Proteomes" id="UP000035350">
    <property type="component" value="Unassembled WGS sequence"/>
</dbReference>
<accession>A0A0G8C398</accession>
<gene>
    <name evidence="1" type="ORF">B4147_2797</name>
</gene>
<evidence type="ECO:0000313" key="1">
    <source>
        <dbReference type="EMBL" id="KKZ93561.1"/>
    </source>
</evidence>
<name>A0A0G8C398_9BACI</name>
<reference evidence="2" key="2">
    <citation type="submission" date="2015-04" db="EMBL/GenBank/DDBJ databases">
        <title>Draft Genome Sequences of Eight Spore-Forming Food Isolates of Bacillus cereus Genome sequencing.</title>
        <authorList>
            <person name="Krawcyk A.O."/>
            <person name="de Jong A."/>
            <person name="Eijlander R.T."/>
            <person name="Berendsen E.M."/>
            <person name="Holsappel S."/>
            <person name="Wells-Bennik M."/>
            <person name="Kuipers O.P."/>
        </authorList>
    </citation>
    <scope>NUCLEOTIDE SEQUENCE [LARGE SCALE GENOMIC DNA]</scope>
    <source>
        <strain evidence="2">B4147</strain>
    </source>
</reference>
<protein>
    <submittedName>
        <fullName evidence="1">Uncharacterized protein</fullName>
    </submittedName>
</protein>
<proteinExistence type="predicted"/>
<organism evidence="1 2">
    <name type="scientific">Bacillus wiedmannii</name>
    <dbReference type="NCBI Taxonomy" id="1890302"/>
    <lineage>
        <taxon>Bacteria</taxon>
        <taxon>Bacillati</taxon>
        <taxon>Bacillota</taxon>
        <taxon>Bacilli</taxon>
        <taxon>Bacillales</taxon>
        <taxon>Bacillaceae</taxon>
        <taxon>Bacillus</taxon>
        <taxon>Bacillus cereus group</taxon>
    </lineage>
</organism>
<dbReference type="AlphaFoldDB" id="A0A0G8C398"/>
<evidence type="ECO:0000313" key="2">
    <source>
        <dbReference type="Proteomes" id="UP000035350"/>
    </source>
</evidence>
<dbReference type="EMBL" id="LCYN01000031">
    <property type="protein sequence ID" value="KKZ93561.1"/>
    <property type="molecule type" value="Genomic_DNA"/>
</dbReference>
<reference evidence="1 2" key="1">
    <citation type="journal article" date="2015" name="Genome Announc.">
        <title>Next-Generation Whole-Genome Sequencing of Eight Strains of Bacillus cereus, Isolated from Food.</title>
        <authorList>
            <person name="Krawczyk A.O."/>
            <person name="de Jong A."/>
            <person name="Eijlander R.T."/>
            <person name="Berendsen E.M."/>
            <person name="Holsappel S."/>
            <person name="Wells-Bennik M.H."/>
            <person name="Kuipers O.P."/>
        </authorList>
    </citation>
    <scope>NUCLEOTIDE SEQUENCE [LARGE SCALE GENOMIC DNA]</scope>
    <source>
        <strain evidence="1 2">B4147</strain>
    </source>
</reference>
<dbReference type="PATRIC" id="fig|1396.433.peg.5536"/>
<comment type="caution">
    <text evidence="1">The sequence shown here is derived from an EMBL/GenBank/DDBJ whole genome shotgun (WGS) entry which is preliminary data.</text>
</comment>
<sequence length="55" mass="6086">MRYLWDIDAINAAAIPIVIYQGINGGIGLPEGYRLDRNVLTNDELAVIVTALRIM</sequence>